<dbReference type="REBASE" id="669673">
    <property type="entry name" value="NbaR13ORF23750P"/>
</dbReference>
<gene>
    <name evidence="7" type="ORF">L0C25_23750</name>
</gene>
<dbReference type="GO" id="GO:0006304">
    <property type="term" value="P:DNA modification"/>
    <property type="evidence" value="ECO:0007669"/>
    <property type="project" value="InterPro"/>
</dbReference>
<feature type="domain" description="Type II methyltransferase M.TaqI-like" evidence="6">
    <location>
        <begin position="671"/>
        <end position="940"/>
    </location>
</feature>
<protein>
    <recommendedName>
        <fullName evidence="1">site-specific DNA-methyltransferase (adenine-specific)</fullName>
        <ecNumber evidence="1">2.1.1.72</ecNumber>
    </recommendedName>
</protein>
<dbReference type="GO" id="GO:0009007">
    <property type="term" value="F:site-specific DNA-methyltransferase (adenine-specific) activity"/>
    <property type="evidence" value="ECO:0007669"/>
    <property type="project" value="UniProtKB-EC"/>
</dbReference>
<evidence type="ECO:0000256" key="3">
    <source>
        <dbReference type="ARBA" id="ARBA00022679"/>
    </source>
</evidence>
<dbReference type="InterPro" id="IPR050953">
    <property type="entry name" value="N4_N6_ade-DNA_methylase"/>
</dbReference>
<accession>A0AA46YLG6</accession>
<dbReference type="PROSITE" id="PS00092">
    <property type="entry name" value="N6_MTASE"/>
    <property type="match status" value="1"/>
</dbReference>
<dbReference type="GO" id="GO:0003676">
    <property type="term" value="F:nucleic acid binding"/>
    <property type="evidence" value="ECO:0007669"/>
    <property type="project" value="InterPro"/>
</dbReference>
<evidence type="ECO:0000256" key="5">
    <source>
        <dbReference type="ARBA" id="ARBA00047942"/>
    </source>
</evidence>
<comment type="catalytic activity">
    <reaction evidence="5">
        <text>a 2'-deoxyadenosine in DNA + S-adenosyl-L-methionine = an N(6)-methyl-2'-deoxyadenosine in DNA + S-adenosyl-L-homocysteine + H(+)</text>
        <dbReference type="Rhea" id="RHEA:15197"/>
        <dbReference type="Rhea" id="RHEA-COMP:12418"/>
        <dbReference type="Rhea" id="RHEA-COMP:12419"/>
        <dbReference type="ChEBI" id="CHEBI:15378"/>
        <dbReference type="ChEBI" id="CHEBI:57856"/>
        <dbReference type="ChEBI" id="CHEBI:59789"/>
        <dbReference type="ChEBI" id="CHEBI:90615"/>
        <dbReference type="ChEBI" id="CHEBI:90616"/>
        <dbReference type="EC" id="2.1.1.72"/>
    </reaction>
</comment>
<dbReference type="RefSeq" id="WP_271634320.1">
    <property type="nucleotide sequence ID" value="NZ_CP094970.1"/>
</dbReference>
<keyword evidence="3" id="KW-0808">Transferase</keyword>
<dbReference type="SUPFAM" id="SSF53335">
    <property type="entry name" value="S-adenosyl-L-methionine-dependent methyltransferases"/>
    <property type="match status" value="1"/>
</dbReference>
<evidence type="ECO:0000256" key="1">
    <source>
        <dbReference type="ARBA" id="ARBA00011900"/>
    </source>
</evidence>
<evidence type="ECO:0000313" key="8">
    <source>
        <dbReference type="Proteomes" id="UP001164390"/>
    </source>
</evidence>
<dbReference type="InterPro" id="IPR002052">
    <property type="entry name" value="DNA_methylase_N6_adenine_CS"/>
</dbReference>
<dbReference type="PANTHER" id="PTHR33841">
    <property type="entry name" value="DNA METHYLTRANSFERASE YEEA-RELATED"/>
    <property type="match status" value="1"/>
</dbReference>
<dbReference type="EMBL" id="CP094970">
    <property type="protein sequence ID" value="UYM05486.1"/>
    <property type="molecule type" value="Genomic_DNA"/>
</dbReference>
<dbReference type="PRINTS" id="PR00507">
    <property type="entry name" value="N12N6MTFRASE"/>
</dbReference>
<keyword evidence="4" id="KW-0949">S-adenosyl-L-methionine</keyword>
<dbReference type="Gene3D" id="3.40.50.150">
    <property type="entry name" value="Vaccinia Virus protein VP39"/>
    <property type="match status" value="2"/>
</dbReference>
<dbReference type="InterPro" id="IPR011639">
    <property type="entry name" value="MethylTrfase_TaqI-like_dom"/>
</dbReference>
<evidence type="ECO:0000313" key="7">
    <source>
        <dbReference type="EMBL" id="UYM05486.1"/>
    </source>
</evidence>
<dbReference type="GO" id="GO:0032259">
    <property type="term" value="P:methylation"/>
    <property type="evidence" value="ECO:0007669"/>
    <property type="project" value="UniProtKB-KW"/>
</dbReference>
<dbReference type="InterPro" id="IPR029063">
    <property type="entry name" value="SAM-dependent_MTases_sf"/>
</dbReference>
<dbReference type="Proteomes" id="UP001164390">
    <property type="component" value="Chromosome"/>
</dbReference>
<dbReference type="Pfam" id="PF07669">
    <property type="entry name" value="Eco57I"/>
    <property type="match status" value="1"/>
</dbReference>
<keyword evidence="8" id="KW-1185">Reference proteome</keyword>
<dbReference type="PANTHER" id="PTHR33841:SF1">
    <property type="entry name" value="DNA METHYLTRANSFERASE A"/>
    <property type="match status" value="1"/>
</dbReference>
<proteinExistence type="predicted"/>
<keyword evidence="2 7" id="KW-0489">Methyltransferase</keyword>
<sequence length="1338" mass="148799">MRERRSSPVDYSWLDQFETDGPFLSLPVVKSAWPSGVDRLGDTDERGVVFKQAYANWLRAYDARTPDNRDEYAEITRAWVDTVLGQLAEWDDLRIDGDHVPADLEIHSPGEQIRIRPDGALEGRGADYAALLRIVEPRDDLRGPGLDGWSATEVDRMAGLLRKADVEVGIVTDGRWWAIVWAHRDKPTGSAVTDAATWGEEPLVRDAFLTLIDQRRFRTKNVDERLPKLLADSEAAAEEITEALGTQVRKAVELLVSSFSRARFEARSVGDSDPLPDDDDEVYQAAVTIMMRVVFLLFAEERGMLPTERLYWESYAMRDVLDDLHKRAAHGEELLDETYDTWHRLLAVSDALHNGVNYDEMRMPAYGGSLLDPGRFPWLSATDDKGLRIKVRDRVMLHVLRSVQYATIGNEARRISFRDIDVEQIGYIYEGLLGYTCQTVEGDAIVGLIGRDGEEPEIDARTLRRLYDESSDGKTFGLALLAEVKERQASAKPATPKQIVKAYNADITDEERAEVTRQLNPVVGSDEQLLAFLVDWSPLIRRDLRGIPFIVPVGGLVVAETPSRKNAGAHYTPRSLAEEVVQHALEPLVYEPGPLQENDRDQWHLKGSTAILDLKVADIAAGSGAFLVAAARFLAERVVEAWTAEDAISTEEVAKPDHAYDRAIREVVARCLYGADINPMAVEMCKLSLWLVSLDPTKPFSFVDDKIFCGNSLLGLTTAAQLEHLHIDPDRKRKFVVPYIDVRAKLHAATQLREQLATPVDPNDPMRSQAGKSRLLRQSQAATAELRRMADGVVAAGLRLGGKPGVQLEDAYKALEGACSEAFGAGGRSGAKLEEIISDGLTPAVQTDYDRWQPLHWVIEAPDVIVDRGGFDAVVGNPPFLGGKKVSGAIGANAREWLVNVVAHGARGNADLVAYFFLRARAILAHNGWLGLIATNTLAQGDTREVGLDQLLTGGLEIVRAVRSAPWPSKSVSLEYAAIWGVASRPRIGSSVVRYCDGHPATEISAFLEPEGRVKGRPLHLRANAGKSFVGSFINGVEEFSVPLELANAWVRADDSVGHVVRPFLSGKDDINGTASVSPTRWIVDFTGLTELQAGQYRVAFDWVDSRVRPVREKLSNKPKVKRDWWLYERSGVRLREALSNADDVLVLVSTSKTLMPVRVSANLVFSHGVTVFVDATFALEGLLSSAPHFYWAIAYGSTHETRMRYTPSDVFETFPQPESNARLHKVGKALDEERREIMLRRGLGLTKLYNLINDPDVRGDAYVDRLREIHVEVDEATIEAYGWDDLQLDHGFHTYRQVTRWTVSPDARVEILDRLLELNHERARAEGQDVPDQGELF</sequence>
<reference evidence="7" key="1">
    <citation type="submission" date="2022-01" db="EMBL/GenBank/DDBJ databases">
        <title>Nocardioidaceae gen. sp. A5X3R13.</title>
        <authorList>
            <person name="Lopez Marin M.A."/>
            <person name="Uhlik O."/>
        </authorList>
    </citation>
    <scope>NUCLEOTIDE SEQUENCE</scope>
    <source>
        <strain evidence="7">A5X3R13</strain>
    </source>
</reference>
<organism evidence="7 8">
    <name type="scientific">Solicola gregarius</name>
    <dbReference type="NCBI Taxonomy" id="2908642"/>
    <lineage>
        <taxon>Bacteria</taxon>
        <taxon>Bacillati</taxon>
        <taxon>Actinomycetota</taxon>
        <taxon>Actinomycetes</taxon>
        <taxon>Propionibacteriales</taxon>
        <taxon>Nocardioidaceae</taxon>
        <taxon>Solicola</taxon>
    </lineage>
</organism>
<dbReference type="KEGG" id="sgrg:L0C25_23750"/>
<evidence type="ECO:0000256" key="2">
    <source>
        <dbReference type="ARBA" id="ARBA00022603"/>
    </source>
</evidence>
<name>A0AA46YLG6_9ACTN</name>
<evidence type="ECO:0000259" key="6">
    <source>
        <dbReference type="Pfam" id="PF07669"/>
    </source>
</evidence>
<dbReference type="EC" id="2.1.1.72" evidence="1"/>
<evidence type="ECO:0000256" key="4">
    <source>
        <dbReference type="ARBA" id="ARBA00022691"/>
    </source>
</evidence>